<dbReference type="AlphaFoldDB" id="A0A839E8P2"/>
<protein>
    <recommendedName>
        <fullName evidence="3">SGNH hydrolase-type esterase domain-containing protein</fullName>
    </recommendedName>
</protein>
<accession>A0A839E8P2</accession>
<reference evidence="1 2" key="1">
    <citation type="submission" date="2020-07" db="EMBL/GenBank/DDBJ databases">
        <title>Sequencing the genomes of 1000 actinobacteria strains.</title>
        <authorList>
            <person name="Klenk H.-P."/>
        </authorList>
    </citation>
    <scope>NUCLEOTIDE SEQUENCE [LARGE SCALE GENOMIC DNA]</scope>
    <source>
        <strain evidence="1 2">DSM 19663</strain>
    </source>
</reference>
<comment type="caution">
    <text evidence="1">The sequence shown here is derived from an EMBL/GenBank/DDBJ whole genome shotgun (WGS) entry which is preliminary data.</text>
</comment>
<dbReference type="Gene3D" id="3.40.50.1110">
    <property type="entry name" value="SGNH hydrolase"/>
    <property type="match status" value="1"/>
</dbReference>
<dbReference type="Proteomes" id="UP000585905">
    <property type="component" value="Unassembled WGS sequence"/>
</dbReference>
<dbReference type="EMBL" id="JACGWX010000010">
    <property type="protein sequence ID" value="MBA8849019.1"/>
    <property type="molecule type" value="Genomic_DNA"/>
</dbReference>
<gene>
    <name evidence="1" type="ORF">FHX53_002636</name>
</gene>
<evidence type="ECO:0008006" key="3">
    <source>
        <dbReference type="Google" id="ProtNLM"/>
    </source>
</evidence>
<keyword evidence="2" id="KW-1185">Reference proteome</keyword>
<organism evidence="1 2">
    <name type="scientific">Microcella alkalica</name>
    <dbReference type="NCBI Taxonomy" id="355930"/>
    <lineage>
        <taxon>Bacteria</taxon>
        <taxon>Bacillati</taxon>
        <taxon>Actinomycetota</taxon>
        <taxon>Actinomycetes</taxon>
        <taxon>Micrococcales</taxon>
        <taxon>Microbacteriaceae</taxon>
        <taxon>Microcella</taxon>
    </lineage>
</organism>
<dbReference type="RefSeq" id="WP_182491826.1">
    <property type="nucleotide sequence ID" value="NZ_BAAAOV010000001.1"/>
</dbReference>
<dbReference type="SUPFAM" id="SSF52266">
    <property type="entry name" value="SGNH hydrolase"/>
    <property type="match status" value="1"/>
</dbReference>
<sequence>MFPDPVTAATVNGATDALNGALAQAVLLTGNPRVSLVDVTADFAAHGIGSADPWIAYGSSVESLHPNAAGNAAYAAAVRQVAVIRGH</sequence>
<evidence type="ECO:0000313" key="2">
    <source>
        <dbReference type="Proteomes" id="UP000585905"/>
    </source>
</evidence>
<name>A0A839E8P2_9MICO</name>
<evidence type="ECO:0000313" key="1">
    <source>
        <dbReference type="EMBL" id="MBA8849019.1"/>
    </source>
</evidence>
<proteinExistence type="predicted"/>
<dbReference type="InterPro" id="IPR036514">
    <property type="entry name" value="SGNH_hydro_sf"/>
</dbReference>